<keyword evidence="1" id="KW-0175">Coiled coil</keyword>
<evidence type="ECO:0000256" key="2">
    <source>
        <dbReference type="SAM" id="MobiDB-lite"/>
    </source>
</evidence>
<comment type="caution">
    <text evidence="4">The sequence shown here is derived from an EMBL/GenBank/DDBJ whole genome shotgun (WGS) entry which is preliminary data.</text>
</comment>
<feature type="chain" id="PRO_5042096821" evidence="3">
    <location>
        <begin position="19"/>
        <end position="473"/>
    </location>
</feature>
<keyword evidence="3" id="KW-0732">Signal</keyword>
<reference evidence="4" key="1">
    <citation type="submission" date="2021-07" db="EMBL/GenBank/DDBJ databases">
        <authorList>
            <person name="Catto M.A."/>
            <person name="Jacobson A."/>
            <person name="Kennedy G."/>
            <person name="Labadie P."/>
            <person name="Hunt B.G."/>
            <person name="Srinivasan R."/>
        </authorList>
    </citation>
    <scope>NUCLEOTIDE SEQUENCE</scope>
    <source>
        <strain evidence="4">PL_HMW_Pooled</strain>
        <tissue evidence="4">Head</tissue>
    </source>
</reference>
<name>A0AAE1LE80_9NEOP</name>
<evidence type="ECO:0000256" key="3">
    <source>
        <dbReference type="SAM" id="SignalP"/>
    </source>
</evidence>
<dbReference type="AlphaFoldDB" id="A0AAE1LE80"/>
<accession>A0AAE1LE80</accession>
<reference evidence="4" key="2">
    <citation type="journal article" date="2023" name="BMC Genomics">
        <title>Pest status, molecular evolution, and epigenetic factors derived from the genome assembly of Frankliniella fusca, a thysanopteran phytovirus vector.</title>
        <authorList>
            <person name="Catto M.A."/>
            <person name="Labadie P.E."/>
            <person name="Jacobson A.L."/>
            <person name="Kennedy G.G."/>
            <person name="Srinivasan R."/>
            <person name="Hunt B.G."/>
        </authorList>
    </citation>
    <scope>NUCLEOTIDE SEQUENCE</scope>
    <source>
        <strain evidence="4">PL_HMW_Pooled</strain>
    </source>
</reference>
<proteinExistence type="predicted"/>
<evidence type="ECO:0000313" key="4">
    <source>
        <dbReference type="EMBL" id="KAK3916398.1"/>
    </source>
</evidence>
<protein>
    <submittedName>
        <fullName evidence="4">BEN domain-containing protein 5</fullName>
    </submittedName>
</protein>
<feature type="coiled-coil region" evidence="1">
    <location>
        <begin position="242"/>
        <end position="269"/>
    </location>
</feature>
<organism evidence="4 5">
    <name type="scientific">Frankliniella fusca</name>
    <dbReference type="NCBI Taxonomy" id="407009"/>
    <lineage>
        <taxon>Eukaryota</taxon>
        <taxon>Metazoa</taxon>
        <taxon>Ecdysozoa</taxon>
        <taxon>Arthropoda</taxon>
        <taxon>Hexapoda</taxon>
        <taxon>Insecta</taxon>
        <taxon>Pterygota</taxon>
        <taxon>Neoptera</taxon>
        <taxon>Paraneoptera</taxon>
        <taxon>Thysanoptera</taxon>
        <taxon>Terebrantia</taxon>
        <taxon>Thripoidea</taxon>
        <taxon>Thripidae</taxon>
        <taxon>Frankliniella</taxon>
    </lineage>
</organism>
<sequence length="473" mass="53180">MALLSPFFLLLYVYFTEDKVRHVCPTEEVENFSPDYVDAFDKNQIYRVQWPLLPKDGSFGVSVDFYDAKIVCLAESFEDMHHKVVRNKLKMHQNLMSELMRERKLSTQGMKEKEIPSWNNDILTESSGAMDSSNPPTKKLKATLQHWYHFTTCWRDSTVNRTRISENSSDSTAVNNATQLNCSLGGFIENVAKETSLRAGEKTPFKATVADPKNKNTVQNVGRESNQDIVECGECAMLRKKLKQKTKECEQQTVKMNELSKKVISLQEQLLSSDYQTSLELALMISDDIKGKTPLCCSGDEVHIGNGVYVTKDVWEDKLLSTKGTIAVRDLADEVYDLNDLATRSLEGGKCPNPNSTVTIKKVKATPQKVEAILGVYVGKMMAKGITDAETLSLTIKSGRATLAQKFKESYAKWISLKDEDDDGVEAMGSSEKEQSEDGSGEGEENNDDDDDHFMTAKRSLFRKKTDWLEDSD</sequence>
<dbReference type="EMBL" id="JAHWGI010000525">
    <property type="protein sequence ID" value="KAK3916398.1"/>
    <property type="molecule type" value="Genomic_DNA"/>
</dbReference>
<feature type="signal peptide" evidence="3">
    <location>
        <begin position="1"/>
        <end position="18"/>
    </location>
</feature>
<dbReference type="Proteomes" id="UP001219518">
    <property type="component" value="Unassembled WGS sequence"/>
</dbReference>
<keyword evidence="5" id="KW-1185">Reference proteome</keyword>
<feature type="region of interest" description="Disordered" evidence="2">
    <location>
        <begin position="422"/>
        <end position="458"/>
    </location>
</feature>
<evidence type="ECO:0000313" key="5">
    <source>
        <dbReference type="Proteomes" id="UP001219518"/>
    </source>
</evidence>
<gene>
    <name evidence="4" type="ORF">KUF71_006192</name>
</gene>
<dbReference type="Gene3D" id="1.10.10.2590">
    <property type="entry name" value="BEN domain"/>
    <property type="match status" value="1"/>
</dbReference>
<feature type="compositionally biased region" description="Acidic residues" evidence="2">
    <location>
        <begin position="437"/>
        <end position="452"/>
    </location>
</feature>
<evidence type="ECO:0000256" key="1">
    <source>
        <dbReference type="SAM" id="Coils"/>
    </source>
</evidence>